<dbReference type="CDD" id="cd23766">
    <property type="entry name" value="IQCG"/>
    <property type="match status" value="1"/>
</dbReference>
<keyword evidence="12" id="KW-1185">Reference proteome</keyword>
<evidence type="ECO:0000256" key="3">
    <source>
        <dbReference type="ARBA" id="ARBA00013738"/>
    </source>
</evidence>
<evidence type="ECO:0000256" key="9">
    <source>
        <dbReference type="ARBA" id="ARBA00032183"/>
    </source>
</evidence>
<evidence type="ECO:0000256" key="6">
    <source>
        <dbReference type="ARBA" id="ARBA00023069"/>
    </source>
</evidence>
<evidence type="ECO:0000256" key="5">
    <source>
        <dbReference type="ARBA" id="ARBA00022846"/>
    </source>
</evidence>
<dbReference type="InterPro" id="IPR000048">
    <property type="entry name" value="IQ_motif_EF-hand-BS"/>
</dbReference>
<dbReference type="Proteomes" id="UP001458880">
    <property type="component" value="Unassembled WGS sequence"/>
</dbReference>
<dbReference type="AlphaFoldDB" id="A0AAW1N784"/>
<keyword evidence="6" id="KW-0969">Cilium</keyword>
<reference evidence="11 12" key="1">
    <citation type="journal article" date="2024" name="BMC Genomics">
        <title>De novo assembly and annotation of Popillia japonica's genome with initial clues to its potential as an invasive pest.</title>
        <authorList>
            <person name="Cucini C."/>
            <person name="Boschi S."/>
            <person name="Funari R."/>
            <person name="Cardaioli E."/>
            <person name="Iannotti N."/>
            <person name="Marturano G."/>
            <person name="Paoli F."/>
            <person name="Bruttini M."/>
            <person name="Carapelli A."/>
            <person name="Frati F."/>
            <person name="Nardi F."/>
        </authorList>
    </citation>
    <scope>NUCLEOTIDE SEQUENCE [LARGE SCALE GENOMIC DNA]</scope>
    <source>
        <strain evidence="11">DMR45628</strain>
    </source>
</reference>
<organism evidence="11 12">
    <name type="scientific">Popillia japonica</name>
    <name type="common">Japanese beetle</name>
    <dbReference type="NCBI Taxonomy" id="7064"/>
    <lineage>
        <taxon>Eukaryota</taxon>
        <taxon>Metazoa</taxon>
        <taxon>Ecdysozoa</taxon>
        <taxon>Arthropoda</taxon>
        <taxon>Hexapoda</taxon>
        <taxon>Insecta</taxon>
        <taxon>Pterygota</taxon>
        <taxon>Neoptera</taxon>
        <taxon>Endopterygota</taxon>
        <taxon>Coleoptera</taxon>
        <taxon>Polyphaga</taxon>
        <taxon>Scarabaeiformia</taxon>
        <taxon>Scarabaeidae</taxon>
        <taxon>Rutelinae</taxon>
        <taxon>Popillia</taxon>
    </lineage>
</organism>
<dbReference type="PANTHER" id="PTHR14871">
    <property type="entry name" value="DYNEIN REGULATORY COMPLEX PROTEIN 9"/>
    <property type="match status" value="1"/>
</dbReference>
<dbReference type="InterPro" id="IPR042618">
    <property type="entry name" value="IQCG"/>
</dbReference>
<evidence type="ECO:0000256" key="10">
    <source>
        <dbReference type="SAM" id="MobiDB-lite"/>
    </source>
</evidence>
<evidence type="ECO:0000313" key="11">
    <source>
        <dbReference type="EMBL" id="KAK9754319.1"/>
    </source>
</evidence>
<dbReference type="EMBL" id="JASPKY010000008">
    <property type="protein sequence ID" value="KAK9754319.1"/>
    <property type="molecule type" value="Genomic_DNA"/>
</dbReference>
<accession>A0AAW1N784</accession>
<keyword evidence="4" id="KW-0963">Cytoplasm</keyword>
<comment type="similarity">
    <text evidence="2">Belongs to the DRC9 family.</text>
</comment>
<keyword evidence="5" id="KW-0282">Flagellum</keyword>
<feature type="region of interest" description="Disordered" evidence="10">
    <location>
        <begin position="373"/>
        <end position="396"/>
    </location>
</feature>
<evidence type="ECO:0000256" key="4">
    <source>
        <dbReference type="ARBA" id="ARBA00022490"/>
    </source>
</evidence>
<dbReference type="GO" id="GO:0031514">
    <property type="term" value="C:motile cilium"/>
    <property type="evidence" value="ECO:0007669"/>
    <property type="project" value="TreeGrafter"/>
</dbReference>
<dbReference type="SMART" id="SM00015">
    <property type="entry name" value="IQ"/>
    <property type="match status" value="1"/>
</dbReference>
<dbReference type="GO" id="GO:0044782">
    <property type="term" value="P:cilium organization"/>
    <property type="evidence" value="ECO:0007669"/>
    <property type="project" value="TreeGrafter"/>
</dbReference>
<comment type="caution">
    <text evidence="11">The sequence shown here is derived from an EMBL/GenBank/DDBJ whole genome shotgun (WGS) entry which is preliminary data.</text>
</comment>
<dbReference type="PROSITE" id="PS50096">
    <property type="entry name" value="IQ"/>
    <property type="match status" value="1"/>
</dbReference>
<evidence type="ECO:0000256" key="8">
    <source>
        <dbReference type="ARBA" id="ARBA00023273"/>
    </source>
</evidence>
<gene>
    <name evidence="11" type="ORF">QE152_g1300</name>
</gene>
<keyword evidence="7" id="KW-0206">Cytoskeleton</keyword>
<protein>
    <recommendedName>
        <fullName evidence="3">Dynein regulatory complex protein 9</fullName>
    </recommendedName>
    <alternativeName>
        <fullName evidence="9">IQ domain-containing protein G</fullName>
    </alternativeName>
</protein>
<evidence type="ECO:0000256" key="7">
    <source>
        <dbReference type="ARBA" id="ARBA00023212"/>
    </source>
</evidence>
<keyword evidence="8" id="KW-0966">Cell projection</keyword>
<dbReference type="GO" id="GO:0005737">
    <property type="term" value="C:cytoplasm"/>
    <property type="evidence" value="ECO:0007669"/>
    <property type="project" value="TreeGrafter"/>
</dbReference>
<evidence type="ECO:0000256" key="2">
    <source>
        <dbReference type="ARBA" id="ARBA00008222"/>
    </source>
</evidence>
<sequence length="396" mass="47330">MLDADAFKVRSVHIQEWHENAYEHIIDDLAKDYAMTSIGKQNSSFVSPSLQVSVQQTKQELYFMARAPCIILNECIDKLIVLRTIMSEKIDARWYNKVVYRPPHHRFASDECADEFDIYDYTNKRKQAKIVSLIHNTLSNVLVNIEHHKSIDNLMDTVETFEREDADALQLLADFNENVLKFLTVSRQIKDSHDKNRHIYHNKVRKRSEMETKYEDLVIYCDIKRRYVHKWENNRCYLHNFQQDSITNDLRSIIDEYNNKIMLENRIHHETCSYFDGTYDSTEKDIEMWLGKYDEDLERIEGDIFEVRMGLERCENEFKSLKEEYESRSREMETWMQFKEEMRLKMEYELKLAAAATKIQAFWRGCMVRHHLGPYSKKKKGKGKGKDKKKGKKKKK</sequence>
<comment type="subcellular location">
    <subcellularLocation>
        <location evidence="1">Cytoplasm</location>
        <location evidence="1">Cytoskeleton</location>
        <location evidence="1">Flagellum axoneme</location>
    </subcellularLocation>
</comment>
<evidence type="ECO:0000256" key="1">
    <source>
        <dbReference type="ARBA" id="ARBA00004611"/>
    </source>
</evidence>
<dbReference type="Pfam" id="PF00612">
    <property type="entry name" value="IQ"/>
    <property type="match status" value="1"/>
</dbReference>
<dbReference type="PANTHER" id="PTHR14871:SF1">
    <property type="entry name" value="DYNEIN REGULATORY COMPLEX PROTEIN 9"/>
    <property type="match status" value="1"/>
</dbReference>
<name>A0AAW1N784_POPJA</name>
<proteinExistence type="inferred from homology"/>
<evidence type="ECO:0000313" key="12">
    <source>
        <dbReference type="Proteomes" id="UP001458880"/>
    </source>
</evidence>